<evidence type="ECO:0000313" key="1">
    <source>
        <dbReference type="EMBL" id="NMO96073.1"/>
    </source>
</evidence>
<proteinExistence type="predicted"/>
<dbReference type="EMBL" id="JABBPN010000007">
    <property type="protein sequence ID" value="NMO96073.1"/>
    <property type="molecule type" value="Genomic_DNA"/>
</dbReference>
<dbReference type="AlphaFoldDB" id="A0A848M849"/>
<dbReference type="Proteomes" id="UP000565468">
    <property type="component" value="Unassembled WGS sequence"/>
</dbReference>
<protein>
    <submittedName>
        <fullName evidence="1">Uncharacterized protein</fullName>
    </submittedName>
</protein>
<gene>
    <name evidence="1" type="ORF">HII30_09855</name>
</gene>
<reference evidence="1 2" key="1">
    <citation type="submission" date="2020-04" db="EMBL/GenBank/DDBJ databases">
        <title>Paenibacillus algicola sp. nov., a novel marine bacterium producing alginate lyase.</title>
        <authorList>
            <person name="Huang H."/>
        </authorList>
    </citation>
    <scope>NUCLEOTIDE SEQUENCE [LARGE SCALE GENOMIC DNA]</scope>
    <source>
        <strain evidence="1 2">L7-75</strain>
    </source>
</reference>
<keyword evidence="2" id="KW-1185">Reference proteome</keyword>
<accession>A0A848M849</accession>
<comment type="caution">
    <text evidence="1">The sequence shown here is derived from an EMBL/GenBank/DDBJ whole genome shotgun (WGS) entry which is preliminary data.</text>
</comment>
<name>A0A848M849_PAELE</name>
<dbReference type="RefSeq" id="WP_169504857.1">
    <property type="nucleotide sequence ID" value="NZ_JABBPN010000007.1"/>
</dbReference>
<evidence type="ECO:0000313" key="2">
    <source>
        <dbReference type="Proteomes" id="UP000565468"/>
    </source>
</evidence>
<sequence>MAVEEGWCGPKPTGTRRKHLIKPWDIGMQGWSGAVRQLQLGLLYQTEHRHLAYADLETAKESRQRREDPQ</sequence>
<organism evidence="1 2">
    <name type="scientific">Paenibacillus lemnae</name>
    <dbReference type="NCBI Taxonomy" id="1330551"/>
    <lineage>
        <taxon>Bacteria</taxon>
        <taxon>Bacillati</taxon>
        <taxon>Bacillota</taxon>
        <taxon>Bacilli</taxon>
        <taxon>Bacillales</taxon>
        <taxon>Paenibacillaceae</taxon>
        <taxon>Paenibacillus</taxon>
    </lineage>
</organism>